<dbReference type="EMBL" id="CP093348">
    <property type="protein sequence ID" value="WOH04279.1"/>
    <property type="molecule type" value="Genomic_DNA"/>
</dbReference>
<protein>
    <recommendedName>
        <fullName evidence="5">RNase H type-1 domain-containing protein</fullName>
    </recommendedName>
</protein>
<gene>
    <name evidence="2" type="ORF">DCAR_022473</name>
    <name evidence="3" type="ORF">DCAR_0623688</name>
</gene>
<dbReference type="EMBL" id="LNRQ01000006">
    <property type="protein sequence ID" value="KZM90162.1"/>
    <property type="molecule type" value="Genomic_DNA"/>
</dbReference>
<dbReference type="Gramene" id="KZM90162">
    <property type="protein sequence ID" value="KZM90162"/>
    <property type="gene ID" value="DCAR_022473"/>
</dbReference>
<feature type="region of interest" description="Disordered" evidence="1">
    <location>
        <begin position="190"/>
        <end position="210"/>
    </location>
</feature>
<reference evidence="3" key="2">
    <citation type="submission" date="2022-03" db="EMBL/GenBank/DDBJ databases">
        <title>Draft title - Genomic analysis of global carrot germplasm unveils the trajectory of domestication and the origin of high carotenoid orange carrot.</title>
        <authorList>
            <person name="Iorizzo M."/>
            <person name="Ellison S."/>
            <person name="Senalik D."/>
            <person name="Macko-Podgorni A."/>
            <person name="Grzebelus D."/>
            <person name="Bostan H."/>
            <person name="Rolling W."/>
            <person name="Curaba J."/>
            <person name="Simon P."/>
        </authorList>
    </citation>
    <scope>NUCLEOTIDE SEQUENCE</scope>
    <source>
        <tissue evidence="3">Leaf</tissue>
    </source>
</reference>
<accession>A0A161ZR77</accession>
<organism evidence="2">
    <name type="scientific">Daucus carota subsp. sativus</name>
    <name type="common">Carrot</name>
    <dbReference type="NCBI Taxonomy" id="79200"/>
    <lineage>
        <taxon>Eukaryota</taxon>
        <taxon>Viridiplantae</taxon>
        <taxon>Streptophyta</taxon>
        <taxon>Embryophyta</taxon>
        <taxon>Tracheophyta</taxon>
        <taxon>Spermatophyta</taxon>
        <taxon>Magnoliopsida</taxon>
        <taxon>eudicotyledons</taxon>
        <taxon>Gunneridae</taxon>
        <taxon>Pentapetalae</taxon>
        <taxon>asterids</taxon>
        <taxon>campanulids</taxon>
        <taxon>Apiales</taxon>
        <taxon>Apiaceae</taxon>
        <taxon>Apioideae</taxon>
        <taxon>Scandiceae</taxon>
        <taxon>Daucinae</taxon>
        <taxon>Daucus</taxon>
        <taxon>Daucus sect. Daucus</taxon>
    </lineage>
</organism>
<dbReference type="Proteomes" id="UP000077755">
    <property type="component" value="Chromosome 6"/>
</dbReference>
<name>A0A161ZR77_DAUCS</name>
<evidence type="ECO:0000313" key="2">
    <source>
        <dbReference type="EMBL" id="KZM90162.1"/>
    </source>
</evidence>
<keyword evidence="4" id="KW-1185">Reference proteome</keyword>
<reference evidence="2" key="1">
    <citation type="journal article" date="2016" name="Nat. Genet.">
        <title>A high-quality carrot genome assembly provides new insights into carotenoid accumulation and asterid genome evolution.</title>
        <authorList>
            <person name="Iorizzo M."/>
            <person name="Ellison S."/>
            <person name="Senalik D."/>
            <person name="Zeng P."/>
            <person name="Satapoomin P."/>
            <person name="Huang J."/>
            <person name="Bowman M."/>
            <person name="Iovene M."/>
            <person name="Sanseverino W."/>
            <person name="Cavagnaro P."/>
            <person name="Yildiz M."/>
            <person name="Macko-Podgorni A."/>
            <person name="Moranska E."/>
            <person name="Grzebelus E."/>
            <person name="Grzebelus D."/>
            <person name="Ashrafi H."/>
            <person name="Zheng Z."/>
            <person name="Cheng S."/>
            <person name="Spooner D."/>
            <person name="Van Deynze A."/>
            <person name="Simon P."/>
        </authorList>
    </citation>
    <scope>NUCLEOTIDE SEQUENCE [LARGE SCALE GENOMIC DNA]</scope>
    <source>
        <tissue evidence="2">Leaf</tissue>
    </source>
</reference>
<evidence type="ECO:0000313" key="3">
    <source>
        <dbReference type="EMBL" id="WOH04279.1"/>
    </source>
</evidence>
<evidence type="ECO:0008006" key="5">
    <source>
        <dbReference type="Google" id="ProtNLM"/>
    </source>
</evidence>
<proteinExistence type="predicted"/>
<sequence length="343" mass="37583">MEVIWEAPKDGYAKINVHFVSVDEPLANGNTNSVAAIIRNDTGKDLWKAFGPLTGRTEEQAILTAIQAACIEALKQDLDISHIETENHQVYETIRFQEEIFLDDNQLEFYGMFNTIHVNNFKASSTQRKIACIPPHMNSAAQYLSSYGLNNVKVFTETTKMVGDLHFYLERDMGRTLPLPFLDLIPDLGNGEVEDASPPRPSKRQKLGTSSEMHGVRIFEPCVVPSVAAAPANHAGPSTSLSLARVDKGKAKMLDDSGTHVKVPLSSQAIRLLEDKSLATTSKVCTKDVVDLNASVGNGLLARDVLRHALSDTMHVIAPVVVPAMDPDFMTIEQVLLLMGYGV</sequence>
<evidence type="ECO:0000313" key="4">
    <source>
        <dbReference type="Proteomes" id="UP000077755"/>
    </source>
</evidence>
<dbReference type="AlphaFoldDB" id="A0A161ZR77"/>
<evidence type="ECO:0000256" key="1">
    <source>
        <dbReference type="SAM" id="MobiDB-lite"/>
    </source>
</evidence>